<dbReference type="Proteomes" id="UP000694941">
    <property type="component" value="Unplaced"/>
</dbReference>
<name>A0ABM1BXA3_LIMPO</name>
<dbReference type="PANTHER" id="PTHR14796:SF3">
    <property type="entry name" value="NEURENSIN 1-LIKE-RELATED"/>
    <property type="match status" value="1"/>
</dbReference>
<accession>A0ABM1BXA3</accession>
<gene>
    <name evidence="3" type="primary">LOC106474290</name>
</gene>
<protein>
    <submittedName>
        <fullName evidence="3">Neurensin-1-like</fullName>
    </submittedName>
</protein>
<reference evidence="3" key="1">
    <citation type="submission" date="2025-08" db="UniProtKB">
        <authorList>
            <consortium name="RefSeq"/>
        </authorList>
    </citation>
    <scope>IDENTIFICATION</scope>
    <source>
        <tissue evidence="3">Muscle</tissue>
    </source>
</reference>
<dbReference type="Pfam" id="PF14927">
    <property type="entry name" value="Neurensin"/>
    <property type="match status" value="1"/>
</dbReference>
<proteinExistence type="predicted"/>
<keyword evidence="1" id="KW-0472">Membrane</keyword>
<dbReference type="RefSeq" id="XP_013790432.2">
    <property type="nucleotide sequence ID" value="XM_013934978.2"/>
</dbReference>
<dbReference type="PANTHER" id="PTHR14796">
    <property type="entry name" value="NEURENSIN 1-RELATED"/>
    <property type="match status" value="1"/>
</dbReference>
<dbReference type="GeneID" id="106474290"/>
<keyword evidence="2" id="KW-1185">Reference proteome</keyword>
<feature type="transmembrane region" description="Helical" evidence="1">
    <location>
        <begin position="144"/>
        <end position="168"/>
    </location>
</feature>
<keyword evidence="1" id="KW-0812">Transmembrane</keyword>
<evidence type="ECO:0000313" key="3">
    <source>
        <dbReference type="RefSeq" id="XP_013790432.2"/>
    </source>
</evidence>
<sequence length="221" mass="25369">MALEYHSENGQDVYDLRKSETQQSVSEEQEISDGDDVSFFGVRSYLYNFYEDVTMKNPDVYEDFDDYNYQFLTDPQNRCKKATFWRITFCIGLLLLIFGLILLLLGYFLPQKRVVVDFQADLEIIDRSALVFNQHLDICKGTGLIIFCLGGIISLAALLLSSLVTTYCDEYSEIVRFEANFKEIPSSPTDKIPITEKLTNVQPKDRENHMVVTTTGLHQVP</sequence>
<evidence type="ECO:0000256" key="1">
    <source>
        <dbReference type="SAM" id="Phobius"/>
    </source>
</evidence>
<organism evidence="2 3">
    <name type="scientific">Limulus polyphemus</name>
    <name type="common">Atlantic horseshoe crab</name>
    <dbReference type="NCBI Taxonomy" id="6850"/>
    <lineage>
        <taxon>Eukaryota</taxon>
        <taxon>Metazoa</taxon>
        <taxon>Ecdysozoa</taxon>
        <taxon>Arthropoda</taxon>
        <taxon>Chelicerata</taxon>
        <taxon>Merostomata</taxon>
        <taxon>Xiphosura</taxon>
        <taxon>Limulidae</taxon>
        <taxon>Limulus</taxon>
    </lineage>
</organism>
<feature type="transmembrane region" description="Helical" evidence="1">
    <location>
        <begin position="87"/>
        <end position="109"/>
    </location>
</feature>
<evidence type="ECO:0000313" key="2">
    <source>
        <dbReference type="Proteomes" id="UP000694941"/>
    </source>
</evidence>
<dbReference type="InterPro" id="IPR024883">
    <property type="entry name" value="Neurensin"/>
</dbReference>
<keyword evidence="1" id="KW-1133">Transmembrane helix</keyword>